<evidence type="ECO:0008006" key="3">
    <source>
        <dbReference type="Google" id="ProtNLM"/>
    </source>
</evidence>
<dbReference type="OrthoDB" id="7692308at2"/>
<dbReference type="EMBL" id="FNOM01000043">
    <property type="protein sequence ID" value="SDX92008.1"/>
    <property type="molecule type" value="Genomic_DNA"/>
</dbReference>
<name>A0A1H3FNN6_9RHOB</name>
<reference evidence="1 2" key="1">
    <citation type="submission" date="2016-10" db="EMBL/GenBank/DDBJ databases">
        <authorList>
            <person name="de Groot N.N."/>
        </authorList>
    </citation>
    <scope>NUCLEOTIDE SEQUENCE [LARGE SCALE GENOMIC DNA]</scope>
    <source>
        <strain evidence="1 2">CGMCC 1.8894</strain>
    </source>
</reference>
<dbReference type="AlphaFoldDB" id="A0A1H3FNN6"/>
<proteinExistence type="predicted"/>
<sequence>MNDLTETQEAWFYPLAMGQTLSNHDWVPLFVSRFLGSDFVIKACAEGRRDVIGTAVILWTASIRRDPAGTLPDDDVVLADLAKFGSDVDGWRRARERGALYGWRPTIVDGADHGRRAFLGHDLIADECARMYSRKQGRDRARVAQSEAVVRSRVRTKLRAMQFSKHADNSAIVEAVAGWLRQSELYVTDDNVRLALSEAVTGPRVVGGNGGEMR</sequence>
<dbReference type="STRING" id="564137.SAMN04488238_14312"/>
<keyword evidence="2" id="KW-1185">Reference proteome</keyword>
<accession>A0A1H3FNN6</accession>
<organism evidence="1 2">
    <name type="scientific">Roseicitreum antarcticum</name>
    <dbReference type="NCBI Taxonomy" id="564137"/>
    <lineage>
        <taxon>Bacteria</taxon>
        <taxon>Pseudomonadati</taxon>
        <taxon>Pseudomonadota</taxon>
        <taxon>Alphaproteobacteria</taxon>
        <taxon>Rhodobacterales</taxon>
        <taxon>Paracoccaceae</taxon>
        <taxon>Roseicitreum</taxon>
    </lineage>
</organism>
<evidence type="ECO:0000313" key="2">
    <source>
        <dbReference type="Proteomes" id="UP000198539"/>
    </source>
</evidence>
<dbReference type="RefSeq" id="WP_092892872.1">
    <property type="nucleotide sequence ID" value="NZ_CP061498.1"/>
</dbReference>
<dbReference type="Proteomes" id="UP000198539">
    <property type="component" value="Unassembled WGS sequence"/>
</dbReference>
<evidence type="ECO:0000313" key="1">
    <source>
        <dbReference type="EMBL" id="SDX92008.1"/>
    </source>
</evidence>
<gene>
    <name evidence="1" type="ORF">SAMN04488238_14312</name>
</gene>
<protein>
    <recommendedName>
        <fullName evidence="3">DUF1376 domain-containing protein</fullName>
    </recommendedName>
</protein>